<reference evidence="1 2" key="1">
    <citation type="journal article" date="2014" name="Nature">
        <title>An environmental bacterial taxon with a large and distinct metabolic repertoire.</title>
        <authorList>
            <person name="Wilson M.C."/>
            <person name="Mori T."/>
            <person name="Ruckert C."/>
            <person name="Uria A.R."/>
            <person name="Helf M.J."/>
            <person name="Takada K."/>
            <person name="Gernert C."/>
            <person name="Steffens U.A."/>
            <person name="Heycke N."/>
            <person name="Schmitt S."/>
            <person name="Rinke C."/>
            <person name="Helfrich E.J."/>
            <person name="Brachmann A.O."/>
            <person name="Gurgui C."/>
            <person name="Wakimoto T."/>
            <person name="Kracht M."/>
            <person name="Crusemann M."/>
            <person name="Hentschel U."/>
            <person name="Abe I."/>
            <person name="Matsunaga S."/>
            <person name="Kalinowski J."/>
            <person name="Takeyama H."/>
            <person name="Piel J."/>
        </authorList>
    </citation>
    <scope>NUCLEOTIDE SEQUENCE [LARGE SCALE GENOMIC DNA]</scope>
    <source>
        <strain evidence="2">TSY2</strain>
    </source>
</reference>
<proteinExistence type="predicted"/>
<evidence type="ECO:0008006" key="3">
    <source>
        <dbReference type="Google" id="ProtNLM"/>
    </source>
</evidence>
<gene>
    <name evidence="1" type="ORF">ETSY2_31575</name>
</gene>
<dbReference type="HOGENOM" id="CLU_116670_2_0_7"/>
<name>W4M1F0_9BACT</name>
<sequence length="145" mass="16842">MDWEALATTSHYNTAVAIRDALREGNVDDASVGLEELIDALSRSEKRALRSHLVRLMQYIIKWKVQPDRRSPSWMWTIRNARIEIADVQEETPSLTDRVIAEELWERCLRLAHNEAAKDMELTHLQPQTLTWEEVFDAPYTLDAP</sequence>
<dbReference type="Pfam" id="PF01724">
    <property type="entry name" value="DUF29"/>
    <property type="match status" value="1"/>
</dbReference>
<protein>
    <recommendedName>
        <fullName evidence="3">DUF29 domain-containing protein</fullName>
    </recommendedName>
</protein>
<dbReference type="PANTHER" id="PTHR34235">
    <property type="entry name" value="SLR1203 PROTEIN-RELATED"/>
    <property type="match status" value="1"/>
</dbReference>
<dbReference type="Proteomes" id="UP000019140">
    <property type="component" value="Unassembled WGS sequence"/>
</dbReference>
<comment type="caution">
    <text evidence="1">The sequence shown here is derived from an EMBL/GenBank/DDBJ whole genome shotgun (WGS) entry which is preliminary data.</text>
</comment>
<dbReference type="AlphaFoldDB" id="W4M1F0"/>
<evidence type="ECO:0000313" key="1">
    <source>
        <dbReference type="EMBL" id="ETX03958.1"/>
    </source>
</evidence>
<keyword evidence="2" id="KW-1185">Reference proteome</keyword>
<dbReference type="InterPro" id="IPR002636">
    <property type="entry name" value="DUF29"/>
</dbReference>
<dbReference type="PANTHER" id="PTHR34235:SF4">
    <property type="entry name" value="SLR0291 PROTEIN"/>
    <property type="match status" value="1"/>
</dbReference>
<dbReference type="EMBL" id="AZHX01001341">
    <property type="protein sequence ID" value="ETX03958.1"/>
    <property type="molecule type" value="Genomic_DNA"/>
</dbReference>
<organism evidence="1 2">
    <name type="scientific">Candidatus Entotheonella gemina</name>
    <dbReference type="NCBI Taxonomy" id="1429439"/>
    <lineage>
        <taxon>Bacteria</taxon>
        <taxon>Pseudomonadati</taxon>
        <taxon>Nitrospinota/Tectimicrobiota group</taxon>
        <taxon>Candidatus Tectimicrobiota</taxon>
        <taxon>Candidatus Entotheonellia</taxon>
        <taxon>Candidatus Entotheonellales</taxon>
        <taxon>Candidatus Entotheonellaceae</taxon>
        <taxon>Candidatus Entotheonella</taxon>
    </lineage>
</organism>
<accession>W4M1F0</accession>
<dbReference type="Gene3D" id="1.20.1220.20">
    <property type="entry name" value="Uncharcterised protein PF01724"/>
    <property type="match status" value="1"/>
</dbReference>
<evidence type="ECO:0000313" key="2">
    <source>
        <dbReference type="Proteomes" id="UP000019140"/>
    </source>
</evidence>